<keyword evidence="2" id="KW-1133">Transmembrane helix</keyword>
<feature type="region of interest" description="Disordered" evidence="1">
    <location>
        <begin position="178"/>
        <end position="216"/>
    </location>
</feature>
<gene>
    <name evidence="3" type="ORF">JYZ213_LOCUS44658</name>
</gene>
<reference evidence="3" key="1">
    <citation type="submission" date="2021-02" db="EMBL/GenBank/DDBJ databases">
        <authorList>
            <person name="Nowell W R."/>
        </authorList>
    </citation>
    <scope>NUCLEOTIDE SEQUENCE</scope>
</reference>
<evidence type="ECO:0000256" key="2">
    <source>
        <dbReference type="SAM" id="Phobius"/>
    </source>
</evidence>
<name>A0A815ULY0_9BILA</name>
<evidence type="ECO:0000256" key="1">
    <source>
        <dbReference type="SAM" id="MobiDB-lite"/>
    </source>
</evidence>
<accession>A0A815ULY0</accession>
<keyword evidence="2" id="KW-0812">Transmembrane</keyword>
<sequence length="216" mass="24122">MYILVHSWWPWRSSPTSGKCVLRTSDGWLKHPCQDEQAFICERDINRQSIPLTIHCGNVPSTTIPPMKSSITTTTIATIQHSSISFIQQVKRIEQLSTTIKTKSQTTKNNIDSNILAAIISGIAMVILSTNIVVCYLCKKSLQNQSKCKTQNESNISFTHEELQHSLMQHLYHEQTNTISSTSTSSSSSKHSQSKSNDTSTTITSPHFTNLSQINP</sequence>
<feature type="non-terminal residue" evidence="3">
    <location>
        <position position="216"/>
    </location>
</feature>
<dbReference type="EMBL" id="CAJNOG010002968">
    <property type="protein sequence ID" value="CAF1522589.1"/>
    <property type="molecule type" value="Genomic_DNA"/>
</dbReference>
<protein>
    <recommendedName>
        <fullName evidence="5">C-type lectin domain-containing protein</fullName>
    </recommendedName>
</protein>
<organism evidence="3 4">
    <name type="scientific">Adineta steineri</name>
    <dbReference type="NCBI Taxonomy" id="433720"/>
    <lineage>
        <taxon>Eukaryota</taxon>
        <taxon>Metazoa</taxon>
        <taxon>Spiralia</taxon>
        <taxon>Gnathifera</taxon>
        <taxon>Rotifera</taxon>
        <taxon>Eurotatoria</taxon>
        <taxon>Bdelloidea</taxon>
        <taxon>Adinetida</taxon>
        <taxon>Adinetidae</taxon>
        <taxon>Adineta</taxon>
    </lineage>
</organism>
<dbReference type="AlphaFoldDB" id="A0A815ULY0"/>
<feature type="compositionally biased region" description="Polar residues" evidence="1">
    <location>
        <begin position="201"/>
        <end position="216"/>
    </location>
</feature>
<evidence type="ECO:0008006" key="5">
    <source>
        <dbReference type="Google" id="ProtNLM"/>
    </source>
</evidence>
<feature type="transmembrane region" description="Helical" evidence="2">
    <location>
        <begin position="115"/>
        <end position="137"/>
    </location>
</feature>
<evidence type="ECO:0000313" key="4">
    <source>
        <dbReference type="Proteomes" id="UP000663845"/>
    </source>
</evidence>
<comment type="caution">
    <text evidence="3">The sequence shown here is derived from an EMBL/GenBank/DDBJ whole genome shotgun (WGS) entry which is preliminary data.</text>
</comment>
<evidence type="ECO:0000313" key="3">
    <source>
        <dbReference type="EMBL" id="CAF1522589.1"/>
    </source>
</evidence>
<dbReference type="Proteomes" id="UP000663845">
    <property type="component" value="Unassembled WGS sequence"/>
</dbReference>
<feature type="compositionally biased region" description="Low complexity" evidence="1">
    <location>
        <begin position="178"/>
        <end position="200"/>
    </location>
</feature>
<proteinExistence type="predicted"/>
<keyword evidence="2" id="KW-0472">Membrane</keyword>